<feature type="region of interest" description="Disordered" evidence="8">
    <location>
        <begin position="411"/>
        <end position="475"/>
    </location>
</feature>
<evidence type="ECO:0000256" key="8">
    <source>
        <dbReference type="SAM" id="MobiDB-lite"/>
    </source>
</evidence>
<dbReference type="InterPro" id="IPR020103">
    <property type="entry name" value="PsdUridine_synth_cat_dom_sf"/>
</dbReference>
<dbReference type="SMART" id="SM01136">
    <property type="entry name" value="DKCLD"/>
    <property type="match status" value="1"/>
</dbReference>
<dbReference type="PANTHER" id="PTHR23127">
    <property type="entry name" value="CENTROMERE/MICROTUBULE BINDING PROTEIN CBF5"/>
    <property type="match status" value="1"/>
</dbReference>
<dbReference type="FunFam" id="3.30.2350.10:FF:000001">
    <property type="entry name" value="H/ACA ribonucleoprotein complex subunit CBF5"/>
    <property type="match status" value="1"/>
</dbReference>
<dbReference type="Pfam" id="PF01509">
    <property type="entry name" value="TruB_N"/>
    <property type="match status" value="1"/>
</dbReference>
<name>A0A9W8A7K0_9FUNG</name>
<evidence type="ECO:0000256" key="4">
    <source>
        <dbReference type="ARBA" id="ARBA00008999"/>
    </source>
</evidence>
<dbReference type="InterPro" id="IPR012960">
    <property type="entry name" value="Dyskerin-like"/>
</dbReference>
<keyword evidence="12" id="KW-1185">Reference proteome</keyword>
<dbReference type="InterPro" id="IPR002478">
    <property type="entry name" value="PUA"/>
</dbReference>
<dbReference type="GO" id="GO:0031118">
    <property type="term" value="P:rRNA pseudouridine synthesis"/>
    <property type="evidence" value="ECO:0007669"/>
    <property type="project" value="TreeGrafter"/>
</dbReference>
<dbReference type="GO" id="GO:0000495">
    <property type="term" value="P:box H/ACA sno(s)RNA 3'-end processing"/>
    <property type="evidence" value="ECO:0007669"/>
    <property type="project" value="TreeGrafter"/>
</dbReference>
<evidence type="ECO:0000256" key="1">
    <source>
        <dbReference type="ARBA" id="ARBA00001166"/>
    </source>
</evidence>
<comment type="catalytic activity">
    <reaction evidence="2">
        <text>uridine in snRNA = pseudouridine in snRNA</text>
        <dbReference type="Rhea" id="RHEA:51124"/>
        <dbReference type="Rhea" id="RHEA-COMP:12891"/>
        <dbReference type="Rhea" id="RHEA-COMP:12892"/>
        <dbReference type="ChEBI" id="CHEBI:65314"/>
        <dbReference type="ChEBI" id="CHEBI:65315"/>
    </reaction>
</comment>
<dbReference type="AlphaFoldDB" id="A0A9W8A7K0"/>
<dbReference type="Gene3D" id="2.30.130.10">
    <property type="entry name" value="PUA domain"/>
    <property type="match status" value="1"/>
</dbReference>
<dbReference type="PROSITE" id="PS50890">
    <property type="entry name" value="PUA"/>
    <property type="match status" value="1"/>
</dbReference>
<evidence type="ECO:0000256" key="7">
    <source>
        <dbReference type="ARBA" id="ARBA00072225"/>
    </source>
</evidence>
<gene>
    <name evidence="11" type="primary">CBF5</name>
    <name evidence="11" type="ORF">H4219_000791</name>
</gene>
<feature type="compositionally biased region" description="Basic and acidic residues" evidence="8">
    <location>
        <begin position="436"/>
        <end position="446"/>
    </location>
</feature>
<dbReference type="GO" id="GO:0031429">
    <property type="term" value="C:box H/ACA snoRNP complex"/>
    <property type="evidence" value="ECO:0007669"/>
    <property type="project" value="TreeGrafter"/>
</dbReference>
<comment type="catalytic activity">
    <reaction evidence="1">
        <text>a uridine in mRNA = a pseudouridine in mRNA</text>
        <dbReference type="Rhea" id="RHEA:56644"/>
        <dbReference type="Rhea" id="RHEA-COMP:14658"/>
        <dbReference type="Rhea" id="RHEA-COMP:14659"/>
        <dbReference type="ChEBI" id="CHEBI:65314"/>
        <dbReference type="ChEBI" id="CHEBI:65315"/>
    </reaction>
</comment>
<dbReference type="Proteomes" id="UP001150538">
    <property type="component" value="Unassembled WGS sequence"/>
</dbReference>
<dbReference type="NCBIfam" id="TIGR00425">
    <property type="entry name" value="CBF5"/>
    <property type="match status" value="1"/>
</dbReference>
<dbReference type="EMBL" id="JANBPU010000006">
    <property type="protein sequence ID" value="KAJ1921192.1"/>
    <property type="molecule type" value="Genomic_DNA"/>
</dbReference>
<dbReference type="Gene3D" id="3.30.2350.10">
    <property type="entry name" value="Pseudouridine synthase"/>
    <property type="match status" value="1"/>
</dbReference>
<accession>A0A9W8A7K0</accession>
<evidence type="ECO:0000256" key="2">
    <source>
        <dbReference type="ARBA" id="ARBA00001832"/>
    </source>
</evidence>
<feature type="compositionally biased region" description="Basic residues" evidence="8">
    <location>
        <begin position="465"/>
        <end position="475"/>
    </location>
</feature>
<dbReference type="InterPro" id="IPR004521">
    <property type="entry name" value="Uncharacterised_CHP00451"/>
</dbReference>
<evidence type="ECO:0000259" key="10">
    <source>
        <dbReference type="SMART" id="SM01136"/>
    </source>
</evidence>
<dbReference type="InterPro" id="IPR002501">
    <property type="entry name" value="PsdUridine_synth_N"/>
</dbReference>
<dbReference type="GO" id="GO:0009982">
    <property type="term" value="F:pseudouridine synthase activity"/>
    <property type="evidence" value="ECO:0007669"/>
    <property type="project" value="InterPro"/>
</dbReference>
<dbReference type="CDD" id="cd21148">
    <property type="entry name" value="PUA_Cbf5"/>
    <property type="match status" value="1"/>
</dbReference>
<dbReference type="Pfam" id="PF01472">
    <property type="entry name" value="PUA"/>
    <property type="match status" value="1"/>
</dbReference>
<dbReference type="GO" id="GO:0031120">
    <property type="term" value="P:snRNA pseudouridine synthesis"/>
    <property type="evidence" value="ECO:0007669"/>
    <property type="project" value="TreeGrafter"/>
</dbReference>
<dbReference type="InterPro" id="IPR004802">
    <property type="entry name" value="tRNA_PsdUridine_synth_B_fam"/>
</dbReference>
<dbReference type="SUPFAM" id="SSF55120">
    <property type="entry name" value="Pseudouridine synthase"/>
    <property type="match status" value="1"/>
</dbReference>
<dbReference type="OrthoDB" id="10250002at2759"/>
<evidence type="ECO:0000313" key="12">
    <source>
        <dbReference type="Proteomes" id="UP001150538"/>
    </source>
</evidence>
<dbReference type="SMART" id="SM00359">
    <property type="entry name" value="PUA"/>
    <property type="match status" value="1"/>
</dbReference>
<feature type="domain" description="Dyskerin-like" evidence="10">
    <location>
        <begin position="25"/>
        <end position="83"/>
    </location>
</feature>
<evidence type="ECO:0000313" key="11">
    <source>
        <dbReference type="EMBL" id="KAJ1921192.1"/>
    </source>
</evidence>
<proteinExistence type="inferred from homology"/>
<comment type="similarity">
    <text evidence="4">Belongs to the pseudouridine synthase TruB family.</text>
</comment>
<dbReference type="NCBIfam" id="NF003280">
    <property type="entry name" value="PRK04270.1"/>
    <property type="match status" value="1"/>
</dbReference>
<sequence>MSSVGAIQKSQDFAIKPDSNTPALDTSKWPLLLKNYDKLHVRTGHYTPIPVGSTPLKRDIYNYIRYGVINLDKPSNPSSHEVVAWIRRILRVDKTGHSGTLDPKVTGCLIVCIDRATRLVKSQQGAGKEYVCVLRLHDAIESELQLAKGIETLTGALFQRPPLISAVKRQLRVRTIYESKLIEFDNDRHLAAFWVSCEAGTYMRTMCVHLGLLLGVGGHMQELRRVRSGALCENDNLVTMHDILDAQWVYDNTKNEDYLRRVVRPLEWLLVSYKRIVVKDSAVNAVCYGAKMMVPGLLRFEAGIEVGDEVVLMTTKGEAIALAIAQMTTSVMATCDHGVVAKIKRVIMERDTYPRKWGLGPRAQEKKKMIKDGKLDKFGRANENTPTSWKSLYVDFNSTTDQDQPAVVTAAPATTGAVKRSVSEVEPSTPEISDAESEKKSKDEKKKEKKEKKKKQKLNPDGTPKKSKKDKKKDK</sequence>
<evidence type="ECO:0000256" key="6">
    <source>
        <dbReference type="ARBA" id="ARBA00023235"/>
    </source>
</evidence>
<feature type="compositionally biased region" description="Basic residues" evidence="8">
    <location>
        <begin position="447"/>
        <end position="457"/>
    </location>
</feature>
<dbReference type="GO" id="GO:0003723">
    <property type="term" value="F:RNA binding"/>
    <property type="evidence" value="ECO:0007669"/>
    <property type="project" value="InterPro"/>
</dbReference>
<dbReference type="Pfam" id="PF16198">
    <property type="entry name" value="TruB_C_2"/>
    <property type="match status" value="1"/>
</dbReference>
<organism evidence="11 12">
    <name type="scientific">Mycoemilia scoparia</name>
    <dbReference type="NCBI Taxonomy" id="417184"/>
    <lineage>
        <taxon>Eukaryota</taxon>
        <taxon>Fungi</taxon>
        <taxon>Fungi incertae sedis</taxon>
        <taxon>Zoopagomycota</taxon>
        <taxon>Kickxellomycotina</taxon>
        <taxon>Kickxellomycetes</taxon>
        <taxon>Kickxellales</taxon>
        <taxon>Kickxellaceae</taxon>
        <taxon>Mycoemilia</taxon>
    </lineage>
</organism>
<protein>
    <recommendedName>
        <fullName evidence="5">H/ACA ribonucleoprotein complex subunit CBF5</fullName>
    </recommendedName>
    <alternativeName>
        <fullName evidence="7">H/ACA ribonucleoprotein complex subunit cbf5</fullName>
    </alternativeName>
</protein>
<dbReference type="InterPro" id="IPR036974">
    <property type="entry name" value="PUA_sf"/>
</dbReference>
<evidence type="ECO:0000256" key="5">
    <source>
        <dbReference type="ARBA" id="ARBA00019272"/>
    </source>
</evidence>
<feature type="domain" description="PUA" evidence="9">
    <location>
        <begin position="274"/>
        <end position="348"/>
    </location>
</feature>
<dbReference type="CDD" id="cd02572">
    <property type="entry name" value="PseudoU_synth_hDyskerin"/>
    <property type="match status" value="1"/>
</dbReference>
<dbReference type="InterPro" id="IPR032819">
    <property type="entry name" value="TruB_C"/>
</dbReference>
<dbReference type="PANTHER" id="PTHR23127:SF0">
    <property type="entry name" value="H_ACA RIBONUCLEOPROTEIN COMPLEX SUBUNIT DKC1"/>
    <property type="match status" value="1"/>
</dbReference>
<reference evidence="11" key="1">
    <citation type="submission" date="2022-07" db="EMBL/GenBank/DDBJ databases">
        <title>Phylogenomic reconstructions and comparative analyses of Kickxellomycotina fungi.</title>
        <authorList>
            <person name="Reynolds N.K."/>
            <person name="Stajich J.E."/>
            <person name="Barry K."/>
            <person name="Grigoriev I.V."/>
            <person name="Crous P."/>
            <person name="Smith M.E."/>
        </authorList>
    </citation>
    <scope>NUCLEOTIDE SEQUENCE</scope>
    <source>
        <strain evidence="11">NBRC 100468</strain>
    </source>
</reference>
<dbReference type="SUPFAM" id="SSF88697">
    <property type="entry name" value="PUA domain-like"/>
    <property type="match status" value="1"/>
</dbReference>
<evidence type="ECO:0000256" key="3">
    <source>
        <dbReference type="ARBA" id="ARBA00001896"/>
    </source>
</evidence>
<comment type="catalytic activity">
    <reaction evidence="3">
        <text>uridine in 5S rRNA = pseudouridine in 5S rRNA</text>
        <dbReference type="Rhea" id="RHEA:47036"/>
        <dbReference type="Rhea" id="RHEA-COMP:11730"/>
        <dbReference type="Rhea" id="RHEA-COMP:11731"/>
        <dbReference type="ChEBI" id="CHEBI:65314"/>
        <dbReference type="ChEBI" id="CHEBI:65315"/>
    </reaction>
</comment>
<keyword evidence="6" id="KW-0413">Isomerase</keyword>
<dbReference type="InterPro" id="IPR015947">
    <property type="entry name" value="PUA-like_sf"/>
</dbReference>
<dbReference type="Pfam" id="PF08068">
    <property type="entry name" value="DKCLD"/>
    <property type="match status" value="1"/>
</dbReference>
<dbReference type="GO" id="GO:1990481">
    <property type="term" value="P:mRNA pseudouridine synthesis"/>
    <property type="evidence" value="ECO:0007669"/>
    <property type="project" value="TreeGrafter"/>
</dbReference>
<comment type="caution">
    <text evidence="11">The sequence shown here is derived from an EMBL/GenBank/DDBJ whole genome shotgun (WGS) entry which is preliminary data.</text>
</comment>
<dbReference type="NCBIfam" id="TIGR00451">
    <property type="entry name" value="unchar_dom_2"/>
    <property type="match status" value="1"/>
</dbReference>
<evidence type="ECO:0000259" key="9">
    <source>
        <dbReference type="SMART" id="SM00359"/>
    </source>
</evidence>